<dbReference type="PANTHER" id="PTHR42973:SF39">
    <property type="entry name" value="FAD-BINDING PCMH-TYPE DOMAIN-CONTAINING PROTEIN"/>
    <property type="match status" value="1"/>
</dbReference>
<dbReference type="GO" id="GO:0016491">
    <property type="term" value="F:oxidoreductase activity"/>
    <property type="evidence" value="ECO:0007669"/>
    <property type="project" value="UniProtKB-KW"/>
</dbReference>
<dbReference type="Proteomes" id="UP000007800">
    <property type="component" value="Unassembled WGS sequence"/>
</dbReference>
<evidence type="ECO:0000256" key="5">
    <source>
        <dbReference type="ARBA" id="ARBA00023002"/>
    </source>
</evidence>
<reference evidence="9 10" key="1">
    <citation type="submission" date="2008-07" db="EMBL/GenBank/DDBJ databases">
        <authorList>
            <person name="El-Sayed N."/>
            <person name="Caler E."/>
            <person name="Inman J."/>
            <person name="Amedeo P."/>
            <person name="Hass B."/>
            <person name="Wortman J."/>
        </authorList>
    </citation>
    <scope>NUCLEOTIDE SEQUENCE [LARGE SCALE GENOMIC DNA]</scope>
    <source>
        <strain evidence="10">ATCC 50983 / TXsc</strain>
    </source>
</reference>
<proteinExistence type="inferred from homology"/>
<dbReference type="PROSITE" id="PS51387">
    <property type="entry name" value="FAD_PCMH"/>
    <property type="match status" value="1"/>
</dbReference>
<accession>C5KIZ0</accession>
<dbReference type="Gene3D" id="3.40.462.20">
    <property type="match status" value="1"/>
</dbReference>
<feature type="region of interest" description="Disordered" evidence="6">
    <location>
        <begin position="547"/>
        <end position="873"/>
    </location>
</feature>
<keyword evidence="3" id="KW-0285">Flavoprotein</keyword>
<comment type="cofactor">
    <cofactor evidence="1">
        <name>FAD</name>
        <dbReference type="ChEBI" id="CHEBI:57692"/>
    </cofactor>
</comment>
<dbReference type="InterPro" id="IPR016169">
    <property type="entry name" value="FAD-bd_PCMH_sub2"/>
</dbReference>
<dbReference type="InterPro" id="IPR016166">
    <property type="entry name" value="FAD-bd_PCMH"/>
</dbReference>
<dbReference type="SUPFAM" id="SSF56176">
    <property type="entry name" value="FAD-binding/transporter-associated domain-like"/>
    <property type="match status" value="1"/>
</dbReference>
<feature type="signal peptide" evidence="7">
    <location>
        <begin position="1"/>
        <end position="19"/>
    </location>
</feature>
<evidence type="ECO:0000256" key="6">
    <source>
        <dbReference type="SAM" id="MobiDB-lite"/>
    </source>
</evidence>
<dbReference type="RefSeq" id="XP_002783770.1">
    <property type="nucleotide sequence ID" value="XM_002783724.1"/>
</dbReference>
<feature type="domain" description="FAD-binding PCMH-type" evidence="8">
    <location>
        <begin position="53"/>
        <end position="236"/>
    </location>
</feature>
<dbReference type="OrthoDB" id="2151789at2759"/>
<evidence type="ECO:0000256" key="2">
    <source>
        <dbReference type="ARBA" id="ARBA00005466"/>
    </source>
</evidence>
<evidence type="ECO:0000313" key="9">
    <source>
        <dbReference type="EMBL" id="EER15566.1"/>
    </source>
</evidence>
<evidence type="ECO:0000256" key="4">
    <source>
        <dbReference type="ARBA" id="ARBA00022827"/>
    </source>
</evidence>
<keyword evidence="4" id="KW-0274">FAD</keyword>
<evidence type="ECO:0000313" key="10">
    <source>
        <dbReference type="Proteomes" id="UP000007800"/>
    </source>
</evidence>
<feature type="chain" id="PRO_5002952725" description="FAD-binding PCMH-type domain-containing protein" evidence="7">
    <location>
        <begin position="20"/>
        <end position="953"/>
    </location>
</feature>
<gene>
    <name evidence="9" type="ORF">Pmar_PMAR016251</name>
</gene>
<protein>
    <recommendedName>
        <fullName evidence="8">FAD-binding PCMH-type domain-containing protein</fullName>
    </recommendedName>
</protein>
<dbReference type="GO" id="GO:0071949">
    <property type="term" value="F:FAD binding"/>
    <property type="evidence" value="ECO:0007669"/>
    <property type="project" value="InterPro"/>
</dbReference>
<evidence type="ECO:0000256" key="3">
    <source>
        <dbReference type="ARBA" id="ARBA00022630"/>
    </source>
</evidence>
<dbReference type="Gene3D" id="3.30.465.10">
    <property type="match status" value="1"/>
</dbReference>
<evidence type="ECO:0000256" key="7">
    <source>
        <dbReference type="SAM" id="SignalP"/>
    </source>
</evidence>
<name>C5KIZ0_PERM5</name>
<sequence length="953" mass="102217">MSFFLSWFLLALISSFVLADVSDAVDRLIAALPGQVQTNDIPPPYNTRFDEANGYDPAAMVYVSSAEDIIIALKICYEEDTPVALRSNGGHSYIGQSTVNEGVIINFSELKSFDVTYDDDGRYIAKMGSGLMLLEVYSRLARHDPPLGLAAGSGSSVGLAGLTSGGGHGLSSAMYGVTSDRIVAAEVVVYNRENGQFELVTATGYNEYSDLLFAVRGGMGGNYGALVSLSYDAFPVTNVVIISGKNFDSNPSVQAQRIKAFQEFMHSDAVGPEMFGIGKFLGGGGIQYSAQCICDDVTGDCTVCHGKLDAMQAAVGLANPLRVEQDFGKAMWYWADCTSDSWMDFYPSDGVANCSEEDLQDAMEKCWAFDRDVYGGPYKAKSIYFPKDMSIETLEYLAQASVDPVCQNAGDCVMLLDFYGHAMSEEPEDCDPSAGKCTSFDHRTPGWHLQMLAIWDKDEPTPTDKLAWIQQTYDSVFPVSLGEAFQNYIDSDLAEGREWISQYFPNADTYPRLQQVKCRYNGIDMFNFAAIDLMTIDIDDDICGVDTTTTTEVPTTTTTEVPTTTTTEVPTTTTTEVPTTTTTEVPTTTTTEVPTTTTTEVPTTTTTEVPTTTTTEVPTTTTTEVPTTTTTEVPTTTTTEFPTTSTTEVPTTTTTEVPTTTTTEVPTTTTTEVPTTTTTEFPTTSTTEVPTTSTTEVPTTSTTEVPTTSTTEVPTTSTTEVPTTSTTEVPTTTTTEVPTTTTTEVPTTTTTEVPTTTTTEVPTTTTTEVPTTTTTEVPTTSTTEVPTTSTTEAPTTTTTEVPTTTTTEVPTTSTTEVPTTSTTEAPTTSTTEVPTTSTTEAPTTTTTEVPTTSTTEAPTTTTLPPSNDCQEADRRCSESYPGSYCMSYKVPSVCWGSNELCTCGSISSSTTGSSSGSSCFEEDLRCASLKEGSYCKYWSNPSKCWGITEPCHC</sequence>
<evidence type="ECO:0000259" key="8">
    <source>
        <dbReference type="PROSITE" id="PS51387"/>
    </source>
</evidence>
<dbReference type="PANTHER" id="PTHR42973">
    <property type="entry name" value="BINDING OXIDOREDUCTASE, PUTATIVE (AFU_ORTHOLOGUE AFUA_1G17690)-RELATED"/>
    <property type="match status" value="1"/>
</dbReference>
<dbReference type="AlphaFoldDB" id="C5KIZ0"/>
<dbReference type="Pfam" id="PF01565">
    <property type="entry name" value="FAD_binding_4"/>
    <property type="match status" value="1"/>
</dbReference>
<organism evidence="10">
    <name type="scientific">Perkinsus marinus (strain ATCC 50983 / TXsc)</name>
    <dbReference type="NCBI Taxonomy" id="423536"/>
    <lineage>
        <taxon>Eukaryota</taxon>
        <taxon>Sar</taxon>
        <taxon>Alveolata</taxon>
        <taxon>Perkinsozoa</taxon>
        <taxon>Perkinsea</taxon>
        <taxon>Perkinsida</taxon>
        <taxon>Perkinsidae</taxon>
        <taxon>Perkinsus</taxon>
    </lineage>
</organism>
<keyword evidence="7" id="KW-0732">Signal</keyword>
<dbReference type="InterPro" id="IPR006094">
    <property type="entry name" value="Oxid_FAD_bind_N"/>
</dbReference>
<dbReference type="InParanoid" id="C5KIZ0"/>
<dbReference type="InterPro" id="IPR036318">
    <property type="entry name" value="FAD-bd_PCMH-like_sf"/>
</dbReference>
<feature type="compositionally biased region" description="Low complexity" evidence="6">
    <location>
        <begin position="547"/>
        <end position="862"/>
    </location>
</feature>
<dbReference type="GeneID" id="9046358"/>
<keyword evidence="10" id="KW-1185">Reference proteome</keyword>
<comment type="similarity">
    <text evidence="2">Belongs to the oxygen-dependent FAD-linked oxidoreductase family.</text>
</comment>
<dbReference type="EMBL" id="GG673421">
    <property type="protein sequence ID" value="EER15566.1"/>
    <property type="molecule type" value="Genomic_DNA"/>
</dbReference>
<dbReference type="InterPro" id="IPR050416">
    <property type="entry name" value="FAD-linked_Oxidoreductase"/>
</dbReference>
<evidence type="ECO:0000256" key="1">
    <source>
        <dbReference type="ARBA" id="ARBA00001974"/>
    </source>
</evidence>
<keyword evidence="5" id="KW-0560">Oxidoreductase</keyword>